<evidence type="ECO:0000313" key="1">
    <source>
        <dbReference type="EMBL" id="AEI46021.1"/>
    </source>
</evidence>
<dbReference type="KEGG" id="pms:KNP414_07527"/>
<reference evidence="2" key="1">
    <citation type="submission" date="2011-06" db="EMBL/GenBank/DDBJ databases">
        <title>Complete genome sequence of Paenibacillus mucilaginosus KNP414.</title>
        <authorList>
            <person name="Wang J."/>
            <person name="Hu S."/>
            <person name="Hu X."/>
            <person name="Zhang B."/>
            <person name="Dong D."/>
            <person name="Zhang S."/>
            <person name="Zhao K."/>
            <person name="Wu D."/>
        </authorList>
    </citation>
    <scope>NUCLEOTIDE SEQUENCE [LARGE SCALE GENOMIC DNA]</scope>
    <source>
        <strain evidence="2">KNP414</strain>
    </source>
</reference>
<organism evidence="1 2">
    <name type="scientific">Paenibacillus mucilaginosus (strain KNP414)</name>
    <dbReference type="NCBI Taxonomy" id="1036673"/>
    <lineage>
        <taxon>Bacteria</taxon>
        <taxon>Bacillati</taxon>
        <taxon>Bacillota</taxon>
        <taxon>Bacilli</taxon>
        <taxon>Bacillales</taxon>
        <taxon>Paenibacillaceae</taxon>
        <taxon>Paenibacillus</taxon>
    </lineage>
</organism>
<proteinExistence type="predicted"/>
<dbReference type="EMBL" id="CP002869">
    <property type="protein sequence ID" value="AEI46021.1"/>
    <property type="molecule type" value="Genomic_DNA"/>
</dbReference>
<reference evidence="1 2" key="2">
    <citation type="journal article" date="2013" name="Genome Announc.">
        <title>Genome Sequence of Growth-Improving Paenibacillus mucilaginosus Strain KNP414.</title>
        <authorList>
            <person name="Lu J.J."/>
            <person name="Wang J.F."/>
            <person name="Hu X.F."/>
        </authorList>
    </citation>
    <scope>NUCLEOTIDE SEQUENCE [LARGE SCALE GENOMIC DNA]</scope>
    <source>
        <strain evidence="1 2">KNP414</strain>
    </source>
</reference>
<gene>
    <name evidence="1" type="ordered locus">KNP414_07527</name>
</gene>
<evidence type="ECO:0000313" key="2">
    <source>
        <dbReference type="Proteomes" id="UP000006620"/>
    </source>
</evidence>
<accession>F8FA48</accession>
<dbReference type="PATRIC" id="fig|1036673.3.peg.7022"/>
<sequence length="287" mass="33469">MSKSLFHRLLTTKTGVVDEPTQTQCSTTLWSYFDWHLVVRAPHTASFDFKNRHNVLNCLFEHFHWIFAGTLLNEVEGVIKNSLRYPLLPVIHDTVDQASNQLAVIHRIGQYVSASNWTFTRHSYPPFSKNHSDFDRLLLLHFRTLRAVLGTSLLTVVHTCCIQRTTNDVVTYTRKVLYTTAADQYYAVLLQVVSDTRNISCNFNTVSQTNTRILTKSGVRLLWRHRTYTSTHTAFLWRADIRRFSFQSIEAFLESRGFGFYNFCFPSFTNELVDCWHFGHLLQWDNS</sequence>
<dbReference type="HOGENOM" id="CLU_969250_0_0_9"/>
<name>F8FA48_PAEMK</name>
<dbReference type="AlphaFoldDB" id="F8FA48"/>
<protein>
    <submittedName>
        <fullName evidence="1">Uncharacterized protein</fullName>
    </submittedName>
</protein>
<dbReference type="Proteomes" id="UP000006620">
    <property type="component" value="Chromosome"/>
</dbReference>